<gene>
    <name evidence="1" type="ORF">H6G05_22060</name>
</gene>
<sequence>MIFAVDVDYREGKAVAAGIAFNDWEDPVPVSTFIAQTDQVEEYQPGEFYKRELPIILLLLEQLPKLPQIIVIDGYVYLDRSQKAGLGLHLYNALNAKVAIIGVAKSRFQDIPSETEVFRSDSNRPLFVTAIGVDESEARGCIKKMHGDHRLPTILKAVDRLCRDSYL</sequence>
<dbReference type="InterPro" id="IPR007581">
    <property type="entry name" value="Endonuclease-V"/>
</dbReference>
<dbReference type="Gene3D" id="3.30.2170.10">
    <property type="entry name" value="archaeoglobus fulgidus dsm 4304 superfamily"/>
    <property type="match status" value="1"/>
</dbReference>
<evidence type="ECO:0000313" key="2">
    <source>
        <dbReference type="Proteomes" id="UP000618445"/>
    </source>
</evidence>
<name>A0ABR8CFI8_9CYAN</name>
<keyword evidence="1" id="KW-0540">Nuclease</keyword>
<dbReference type="RefSeq" id="WP_190581603.1">
    <property type="nucleotide sequence ID" value="NZ_CAWPQU010000050.1"/>
</dbReference>
<accession>A0ABR8CFI8</accession>
<organism evidence="1 2">
    <name type="scientific">Phormidium tenue FACHB-1050</name>
    <dbReference type="NCBI Taxonomy" id="2692857"/>
    <lineage>
        <taxon>Bacteria</taxon>
        <taxon>Bacillati</taxon>
        <taxon>Cyanobacteriota</taxon>
        <taxon>Cyanophyceae</taxon>
        <taxon>Oscillatoriophycideae</taxon>
        <taxon>Oscillatoriales</taxon>
        <taxon>Oscillatoriaceae</taxon>
        <taxon>Phormidium</taxon>
    </lineage>
</organism>
<keyword evidence="2" id="KW-1185">Reference proteome</keyword>
<protein>
    <submittedName>
        <fullName evidence="1">Endonuclease V</fullName>
    </submittedName>
</protein>
<keyword evidence="1" id="KW-0378">Hydrolase</keyword>
<reference evidence="1 2" key="1">
    <citation type="journal article" date="2020" name="ISME J.">
        <title>Comparative genomics reveals insights into cyanobacterial evolution and habitat adaptation.</title>
        <authorList>
            <person name="Chen M.Y."/>
            <person name="Teng W.K."/>
            <person name="Zhao L."/>
            <person name="Hu C.X."/>
            <person name="Zhou Y.K."/>
            <person name="Han B.P."/>
            <person name="Song L.R."/>
            <person name="Shu W.S."/>
        </authorList>
    </citation>
    <scope>NUCLEOTIDE SEQUENCE [LARGE SCALE GENOMIC DNA]</scope>
    <source>
        <strain evidence="1 2">FACHB-1050</strain>
    </source>
</reference>
<comment type="caution">
    <text evidence="1">The sequence shown here is derived from an EMBL/GenBank/DDBJ whole genome shotgun (WGS) entry which is preliminary data.</text>
</comment>
<dbReference type="Proteomes" id="UP000618445">
    <property type="component" value="Unassembled WGS sequence"/>
</dbReference>
<dbReference type="GO" id="GO:0004519">
    <property type="term" value="F:endonuclease activity"/>
    <property type="evidence" value="ECO:0007669"/>
    <property type="project" value="UniProtKB-KW"/>
</dbReference>
<keyword evidence="1" id="KW-0255">Endonuclease</keyword>
<proteinExistence type="predicted"/>
<dbReference type="EMBL" id="JACJQY010000054">
    <property type="protein sequence ID" value="MBD2319512.1"/>
    <property type="molecule type" value="Genomic_DNA"/>
</dbReference>
<dbReference type="Pfam" id="PF04493">
    <property type="entry name" value="Endonuclease_5"/>
    <property type="match status" value="1"/>
</dbReference>
<evidence type="ECO:0000313" key="1">
    <source>
        <dbReference type="EMBL" id="MBD2319512.1"/>
    </source>
</evidence>